<proteinExistence type="predicted"/>
<dbReference type="NCBIfam" id="TIGR03623">
    <property type="entry name" value="probable DNA repair protein"/>
    <property type="match status" value="1"/>
</dbReference>
<keyword evidence="2" id="KW-0547">Nucleotide-binding</keyword>
<evidence type="ECO:0000313" key="2">
    <source>
        <dbReference type="EMBL" id="EAV47123.1"/>
    </source>
</evidence>
<dbReference type="Gene3D" id="3.90.320.10">
    <property type="match status" value="1"/>
</dbReference>
<dbReference type="SUPFAM" id="SSF52540">
    <property type="entry name" value="P-loop containing nucleoside triphosphate hydrolases"/>
    <property type="match status" value="1"/>
</dbReference>
<dbReference type="InterPro" id="IPR011604">
    <property type="entry name" value="PDDEXK-like_dom_sf"/>
</dbReference>
<dbReference type="InterPro" id="IPR019925">
    <property type="entry name" value="DNA_repair_protein_predicted"/>
</dbReference>
<keyword evidence="3" id="KW-1185">Reference proteome</keyword>
<name>A0P6G3_9PROT</name>
<dbReference type="EMBL" id="AAUX01000001">
    <property type="protein sequence ID" value="EAV47123.1"/>
    <property type="molecule type" value="Genomic_DNA"/>
</dbReference>
<gene>
    <name evidence="2" type="ORF">MB2181_03580</name>
</gene>
<keyword evidence="2" id="KW-0378">Hydrolase</keyword>
<organism evidence="2 3">
    <name type="scientific">Methylophilales bacterium HTCC2181</name>
    <dbReference type="NCBI Taxonomy" id="383631"/>
    <lineage>
        <taxon>Bacteria</taxon>
        <taxon>Pseudomonadati</taxon>
        <taxon>Pseudomonadota</taxon>
        <taxon>Betaproteobacteria</taxon>
        <taxon>Nitrosomonadales</taxon>
        <taxon>OM43 clade</taxon>
    </lineage>
</organism>
<protein>
    <submittedName>
        <fullName evidence="2">Inactivated superfamily I helicase-like protein</fullName>
    </submittedName>
</protein>
<dbReference type="GO" id="GO:0004386">
    <property type="term" value="F:helicase activity"/>
    <property type="evidence" value="ECO:0007669"/>
    <property type="project" value="UniProtKB-KW"/>
</dbReference>
<dbReference type="OrthoDB" id="9761147at2"/>
<evidence type="ECO:0000259" key="1">
    <source>
        <dbReference type="Pfam" id="PF12705"/>
    </source>
</evidence>
<reference evidence="2 3" key="1">
    <citation type="submission" date="2006-11" db="EMBL/GenBank/DDBJ databases">
        <authorList>
            <person name="Giovannoni S."/>
            <person name="Vergin K."/>
            <person name="Ferriera S."/>
            <person name="Johnson J."/>
            <person name="Kravitz S."/>
            <person name="Beeson K."/>
            <person name="Sutton G."/>
            <person name="Rogers Y.-H."/>
            <person name="Friedman R."/>
            <person name="Frazier M."/>
            <person name="Venter J.C."/>
        </authorList>
    </citation>
    <scope>NUCLEOTIDE SEQUENCE [LARGE SCALE GENOMIC DNA]</scope>
    <source>
        <strain evidence="2 3">HTCC2181</strain>
    </source>
</reference>
<keyword evidence="2" id="KW-0347">Helicase</keyword>
<dbReference type="AlphaFoldDB" id="A0P6G3"/>
<dbReference type="Proteomes" id="UP000054262">
    <property type="component" value="Unassembled WGS sequence"/>
</dbReference>
<accession>A0P6G3</accession>
<dbReference type="Pfam" id="PF12705">
    <property type="entry name" value="PDDEXK_1"/>
    <property type="match status" value="1"/>
</dbReference>
<evidence type="ECO:0000313" key="3">
    <source>
        <dbReference type="Proteomes" id="UP000054262"/>
    </source>
</evidence>
<dbReference type="InterPro" id="IPR027417">
    <property type="entry name" value="P-loop_NTPase"/>
</dbReference>
<keyword evidence="2" id="KW-0067">ATP-binding</keyword>
<dbReference type="InterPro" id="IPR038726">
    <property type="entry name" value="PDDEXK_AddAB-type"/>
</dbReference>
<comment type="caution">
    <text evidence="2">The sequence shown here is derived from an EMBL/GenBank/DDBJ whole genome shotgun (WGS) entry which is preliminary data.</text>
</comment>
<sequence length="880" mass="102416">MINKTYNVILCQTKNQVNDIRLIFENLIEKESIPLPTISTLNDWLVEQYQEFCMAAAPINESRVILSGIEESMLWKVIIDEDLNKRDYSLLDTDAIVQEALSADQIIKNYQISMDELKEASLSKESTFLYEWLKEFNKYCSKKRVLSRLSFIELFIKQQKEYKVVSENNILFAGFDNNTPLYEKLLKVLQEANQISHFKKEDIKQNRQEKSYAKPDLEMLGVTQWVKTKVAEGARKLLIISPVLSKVQINLQNKINREVNPEIFKNLSKESIYDSDLQRPLTSEPIIRAGLQLLELTQQAQMIKPKIIYECLLFNNWIDNRFYAEREKLGNYLKLKNNPSYSIHSIQHIIDNDPKLKDLELDSLKDTLKILKKYRKLWSKSLRLREWVYQIEALWNEIKFSEINFLLSFEINNLNSLYASLHQLKNNEVVDGLIEFKTFLKLLFIHLESWPAPKKDGQSLIDIKGFYENPIKEYDAIWLMNMNDNHWPGKLMFNSLLPMKLQKKYHIFDEEYYKQINTVHQDRLKKFGPNLTISFSQTDEDGNPLFCSNNYFSDIKEGLITKKRIEGKKSLNDVDFILDNYAPEVTGEKKISRGTACLENFQKCPAWAFYENRLGAFKSQEDEVEELSPMARGTIAHELLEAFWRKYKNSEVLKSMSDEQIKNNITQIIEGKLKTLEASLPFLSPFQIKVQSNYFNRLLFNWLSYEKNHRGIFKVSSTEKAFTANIGRLSFKLKIDRVDEYTDGSMIVIDYKTGSTTPNLSDYQGTIKSLQLPLYAAYSEIKNLSAIGIAKVSINDQKIYGLTSHIQLPPDGDLVLSKKISWEHLIPSWQEQIFNAASGFLKGDASITFTDQKDLDYCSVKSILRLGDKKRQFEEEVDGK</sequence>
<feature type="domain" description="PD-(D/E)XK endonuclease-like" evidence="1">
    <location>
        <begin position="598"/>
        <end position="863"/>
    </location>
</feature>